<evidence type="ECO:0000313" key="1">
    <source>
        <dbReference type="EMBL" id="KAJ6833022.1"/>
    </source>
</evidence>
<reference evidence="1" key="2">
    <citation type="submission" date="2023-04" db="EMBL/GenBank/DDBJ databases">
        <authorList>
            <person name="Bruccoleri R.E."/>
            <person name="Oakeley E.J."/>
            <person name="Faust A.-M."/>
            <person name="Dessus-Babus S."/>
            <person name="Altorfer M."/>
            <person name="Burckhardt D."/>
            <person name="Oertli M."/>
            <person name="Naumann U."/>
            <person name="Petersen F."/>
            <person name="Wong J."/>
        </authorList>
    </citation>
    <scope>NUCLEOTIDE SEQUENCE</scope>
    <source>
        <strain evidence="1">GSM-AAB239-AS_SAM_17_03QT</strain>
        <tissue evidence="1">Leaf</tissue>
    </source>
</reference>
<name>A0AAX6GWU4_IRIPA</name>
<proteinExistence type="predicted"/>
<keyword evidence="2" id="KW-1185">Reference proteome</keyword>
<gene>
    <name evidence="1" type="ORF">M6B38_342840</name>
</gene>
<organism evidence="1 2">
    <name type="scientific">Iris pallida</name>
    <name type="common">Sweet iris</name>
    <dbReference type="NCBI Taxonomy" id="29817"/>
    <lineage>
        <taxon>Eukaryota</taxon>
        <taxon>Viridiplantae</taxon>
        <taxon>Streptophyta</taxon>
        <taxon>Embryophyta</taxon>
        <taxon>Tracheophyta</taxon>
        <taxon>Spermatophyta</taxon>
        <taxon>Magnoliopsida</taxon>
        <taxon>Liliopsida</taxon>
        <taxon>Asparagales</taxon>
        <taxon>Iridaceae</taxon>
        <taxon>Iridoideae</taxon>
        <taxon>Irideae</taxon>
        <taxon>Iris</taxon>
    </lineage>
</organism>
<comment type="caution">
    <text evidence="1">The sequence shown here is derived from an EMBL/GenBank/DDBJ whole genome shotgun (WGS) entry which is preliminary data.</text>
</comment>
<sequence>MWRQRPCRYCPWRGRLRPTESRRMQMGQRWRRAHEWQPGSVWCCGSSSGTHGTSMGSKKGRRWERKCGWRCRLGTMQIPNARRGTWFRQRPHSGKSLGICFVLSFLVSCVRVLDTKNMYYGCKELDEKKGCTHGHECPGSDPRLDTKIMLVDTDTSAQDLLLAIGVLKAGGGRCGGLCDGGGGTA</sequence>
<dbReference type="Proteomes" id="UP001140949">
    <property type="component" value="Unassembled WGS sequence"/>
</dbReference>
<accession>A0AAX6GWU4</accession>
<evidence type="ECO:0000313" key="2">
    <source>
        <dbReference type="Proteomes" id="UP001140949"/>
    </source>
</evidence>
<protein>
    <submittedName>
        <fullName evidence="1">Classical arabinogalactan protein 9</fullName>
    </submittedName>
</protein>
<dbReference type="EMBL" id="JANAVB010015599">
    <property type="protein sequence ID" value="KAJ6833022.1"/>
    <property type="molecule type" value="Genomic_DNA"/>
</dbReference>
<dbReference type="AlphaFoldDB" id="A0AAX6GWU4"/>
<reference evidence="1" key="1">
    <citation type="journal article" date="2023" name="GigaByte">
        <title>Genome assembly of the bearded iris, Iris pallida Lam.</title>
        <authorList>
            <person name="Bruccoleri R.E."/>
            <person name="Oakeley E.J."/>
            <person name="Faust A.M.E."/>
            <person name="Altorfer M."/>
            <person name="Dessus-Babus S."/>
            <person name="Burckhardt D."/>
            <person name="Oertli M."/>
            <person name="Naumann U."/>
            <person name="Petersen F."/>
            <person name="Wong J."/>
        </authorList>
    </citation>
    <scope>NUCLEOTIDE SEQUENCE</scope>
    <source>
        <strain evidence="1">GSM-AAB239-AS_SAM_17_03QT</strain>
    </source>
</reference>